<feature type="non-terminal residue" evidence="1">
    <location>
        <position position="1"/>
    </location>
</feature>
<dbReference type="EMBL" id="BTSX01000001">
    <property type="protein sequence ID" value="GMS79467.1"/>
    <property type="molecule type" value="Genomic_DNA"/>
</dbReference>
<dbReference type="Proteomes" id="UP001432027">
    <property type="component" value="Unassembled WGS sequence"/>
</dbReference>
<keyword evidence="2" id="KW-1185">Reference proteome</keyword>
<reference evidence="1" key="1">
    <citation type="submission" date="2023-10" db="EMBL/GenBank/DDBJ databases">
        <title>Genome assembly of Pristionchus species.</title>
        <authorList>
            <person name="Yoshida K."/>
            <person name="Sommer R.J."/>
        </authorList>
    </citation>
    <scope>NUCLEOTIDE SEQUENCE</scope>
    <source>
        <strain evidence="1">RS0144</strain>
    </source>
</reference>
<proteinExistence type="predicted"/>
<dbReference type="AlphaFoldDB" id="A0AAV5S8R3"/>
<evidence type="ECO:0000313" key="1">
    <source>
        <dbReference type="EMBL" id="GMS79467.1"/>
    </source>
</evidence>
<accession>A0AAV5S8R3</accession>
<evidence type="ECO:0000313" key="2">
    <source>
        <dbReference type="Proteomes" id="UP001432027"/>
    </source>
</evidence>
<protein>
    <recommendedName>
        <fullName evidence="3">Secreted protein</fullName>
    </recommendedName>
</protein>
<gene>
    <name evidence="1" type="ORF">PENTCL1PPCAC_1642</name>
</gene>
<evidence type="ECO:0008006" key="3">
    <source>
        <dbReference type="Google" id="ProtNLM"/>
    </source>
</evidence>
<name>A0AAV5S8R3_9BILA</name>
<comment type="caution">
    <text evidence="1">The sequence shown here is derived from an EMBL/GenBank/DDBJ whole genome shotgun (WGS) entry which is preliminary data.</text>
</comment>
<sequence length="189" mass="21079">LIIVIVIDQPLLLLPITLPTARVALLLRTALDCALPDLPTRLTRRALVHRLDHLHSMNVRLRSGLDEAGFGDHRNDHFEQQEEHVLLSEHTVSHHADDLDHSEQVDLPLAEDLLAQYVGDCEDARASDARAAVNEHRRGCKLSVCGMMRLRASTEWMADTSTLTSNCWSGSHPITEITLSTRDVTLLCS</sequence>
<feature type="non-terminal residue" evidence="1">
    <location>
        <position position="189"/>
    </location>
</feature>
<organism evidence="1 2">
    <name type="scientific">Pristionchus entomophagus</name>
    <dbReference type="NCBI Taxonomy" id="358040"/>
    <lineage>
        <taxon>Eukaryota</taxon>
        <taxon>Metazoa</taxon>
        <taxon>Ecdysozoa</taxon>
        <taxon>Nematoda</taxon>
        <taxon>Chromadorea</taxon>
        <taxon>Rhabditida</taxon>
        <taxon>Rhabditina</taxon>
        <taxon>Diplogasteromorpha</taxon>
        <taxon>Diplogasteroidea</taxon>
        <taxon>Neodiplogasteridae</taxon>
        <taxon>Pristionchus</taxon>
    </lineage>
</organism>